<sequence>MKVLATGSTGKFANLVVRALIAQGVDVRALVHDPDKADVPRRHGATDITKGDMSQPATLTAALADVDGVFVITPAFAPDATQMALNVIDAAHRAGVRKIVYNGVYHPSLSLSNHAGTRPVEEALYHSDIDFTILQPAMYMQNLAGPFNQAKTTGTVVMPWSQNSKMTYVDYRDVAEVAASAFTADRLSYGTFELAAPGMLSRVELAELMTNAVQRSIAAAEPMPAPQTSDQLDGLGAMFADYDGFGFHGGNALVLRTILGREPRSVAAFLAEQATP</sequence>
<evidence type="ECO:0000259" key="1">
    <source>
        <dbReference type="Pfam" id="PF05368"/>
    </source>
</evidence>
<dbReference type="InterPro" id="IPR036291">
    <property type="entry name" value="NAD(P)-bd_dom_sf"/>
</dbReference>
<feature type="domain" description="NmrA-like" evidence="1">
    <location>
        <begin position="2"/>
        <end position="218"/>
    </location>
</feature>
<dbReference type="InterPro" id="IPR051604">
    <property type="entry name" value="Ergot_Alk_Oxidoreductase"/>
</dbReference>
<dbReference type="Pfam" id="PF05368">
    <property type="entry name" value="NmrA"/>
    <property type="match status" value="1"/>
</dbReference>
<evidence type="ECO:0000313" key="2">
    <source>
        <dbReference type="EMBL" id="TPG25578.1"/>
    </source>
</evidence>
<accession>A0A502DJU7</accession>
<dbReference type="InterPro" id="IPR008030">
    <property type="entry name" value="NmrA-like"/>
</dbReference>
<evidence type="ECO:0000313" key="3">
    <source>
        <dbReference type="Proteomes" id="UP000320095"/>
    </source>
</evidence>
<dbReference type="Proteomes" id="UP000320095">
    <property type="component" value="Unassembled WGS sequence"/>
</dbReference>
<dbReference type="AlphaFoldDB" id="A0A502DJU7"/>
<dbReference type="EMBL" id="RCZG01000026">
    <property type="protein sequence ID" value="TPG25578.1"/>
    <property type="molecule type" value="Genomic_DNA"/>
</dbReference>
<dbReference type="RefSeq" id="WP_140699938.1">
    <property type="nucleotide sequence ID" value="NZ_RCZG01000026.1"/>
</dbReference>
<dbReference type="OrthoDB" id="5510591at2"/>
<organism evidence="2 3">
    <name type="scientific">Mycolicibacterium hodleri</name>
    <dbReference type="NCBI Taxonomy" id="49897"/>
    <lineage>
        <taxon>Bacteria</taxon>
        <taxon>Bacillati</taxon>
        <taxon>Actinomycetota</taxon>
        <taxon>Actinomycetes</taxon>
        <taxon>Mycobacteriales</taxon>
        <taxon>Mycobacteriaceae</taxon>
        <taxon>Mycolicibacterium</taxon>
    </lineage>
</organism>
<comment type="caution">
    <text evidence="2">The sequence shown here is derived from an EMBL/GenBank/DDBJ whole genome shotgun (WGS) entry which is preliminary data.</text>
</comment>
<protein>
    <submittedName>
        <fullName evidence="2">NAD-dependent epimerase/dehydratase family protein</fullName>
    </submittedName>
</protein>
<dbReference type="PANTHER" id="PTHR43162:SF1">
    <property type="entry name" value="PRESTALK A DIFFERENTIATION PROTEIN A"/>
    <property type="match status" value="1"/>
</dbReference>
<gene>
    <name evidence="2" type="ORF">EAH80_30140</name>
</gene>
<dbReference type="Gene3D" id="3.40.50.720">
    <property type="entry name" value="NAD(P)-binding Rossmann-like Domain"/>
    <property type="match status" value="1"/>
</dbReference>
<keyword evidence="3" id="KW-1185">Reference proteome</keyword>
<dbReference type="SUPFAM" id="SSF51735">
    <property type="entry name" value="NAD(P)-binding Rossmann-fold domains"/>
    <property type="match status" value="1"/>
</dbReference>
<dbReference type="Gene3D" id="3.90.25.10">
    <property type="entry name" value="UDP-galactose 4-epimerase, domain 1"/>
    <property type="match status" value="1"/>
</dbReference>
<proteinExistence type="predicted"/>
<dbReference type="PANTHER" id="PTHR43162">
    <property type="match status" value="1"/>
</dbReference>
<name>A0A502DJU7_9MYCO</name>
<reference evidence="2 3" key="1">
    <citation type="journal article" date="2019" name="Environ. Microbiol.">
        <title>Species interactions and distinct microbial communities in high Arctic permafrost affected cryosols are associated with the CH4 and CO2 gas fluxes.</title>
        <authorList>
            <person name="Altshuler I."/>
            <person name="Hamel J."/>
            <person name="Turney S."/>
            <person name="Magnuson E."/>
            <person name="Levesque R."/>
            <person name="Greer C."/>
            <person name="Whyte L.G."/>
        </authorList>
    </citation>
    <scope>NUCLEOTIDE SEQUENCE [LARGE SCALE GENOMIC DNA]</scope>
    <source>
        <strain evidence="2 3">S5.20</strain>
    </source>
</reference>